<keyword evidence="4 7" id="KW-0472">Membrane</keyword>
<name>A0AAD4LMS0_9AGAM</name>
<evidence type="ECO:0000256" key="7">
    <source>
        <dbReference type="SAM" id="Phobius"/>
    </source>
</evidence>
<keyword evidence="3 7" id="KW-1133">Transmembrane helix</keyword>
<evidence type="ECO:0000256" key="1">
    <source>
        <dbReference type="ARBA" id="ARBA00004141"/>
    </source>
</evidence>
<dbReference type="InterPro" id="IPR004254">
    <property type="entry name" value="AdipoR/HlyIII-related"/>
</dbReference>
<feature type="binding site" evidence="5">
    <location>
        <position position="491"/>
    </location>
    <ligand>
        <name>Zn(2+)</name>
        <dbReference type="ChEBI" id="CHEBI:29105"/>
    </ligand>
</feature>
<evidence type="ECO:0000256" key="6">
    <source>
        <dbReference type="SAM" id="MobiDB-lite"/>
    </source>
</evidence>
<feature type="compositionally biased region" description="Low complexity" evidence="6">
    <location>
        <begin position="1"/>
        <end position="18"/>
    </location>
</feature>
<evidence type="ECO:0000256" key="3">
    <source>
        <dbReference type="ARBA" id="ARBA00022989"/>
    </source>
</evidence>
<feature type="transmembrane region" description="Helical" evidence="7">
    <location>
        <begin position="373"/>
        <end position="392"/>
    </location>
</feature>
<keyword evidence="9" id="KW-1185">Reference proteome</keyword>
<reference evidence="8" key="1">
    <citation type="submission" date="2022-01" db="EMBL/GenBank/DDBJ databases">
        <title>Comparative genomics reveals a dynamic genome evolution in the ectomycorrhizal milk-cap (Lactarius) mushrooms.</title>
        <authorList>
            <consortium name="DOE Joint Genome Institute"/>
            <person name="Lebreton A."/>
            <person name="Tang N."/>
            <person name="Kuo A."/>
            <person name="LaButti K."/>
            <person name="Drula E."/>
            <person name="Barry K."/>
            <person name="Clum A."/>
            <person name="Lipzen A."/>
            <person name="Mousain D."/>
            <person name="Ng V."/>
            <person name="Wang R."/>
            <person name="Wang X."/>
            <person name="Dai Y."/>
            <person name="Henrissat B."/>
            <person name="Grigoriev I.V."/>
            <person name="Guerin-Laguette A."/>
            <person name="Yu F."/>
            <person name="Martin F.M."/>
        </authorList>
    </citation>
    <scope>NUCLEOTIDE SEQUENCE</scope>
    <source>
        <strain evidence="8">QP</strain>
    </source>
</reference>
<keyword evidence="2 7" id="KW-0812">Transmembrane</keyword>
<evidence type="ECO:0000256" key="4">
    <source>
        <dbReference type="ARBA" id="ARBA00023136"/>
    </source>
</evidence>
<dbReference type="GO" id="GO:0038023">
    <property type="term" value="F:signaling receptor activity"/>
    <property type="evidence" value="ECO:0007669"/>
    <property type="project" value="TreeGrafter"/>
</dbReference>
<dbReference type="AlphaFoldDB" id="A0AAD4LMS0"/>
<protein>
    <submittedName>
        <fullName evidence="8">HlyIII-domain-containing protein</fullName>
    </submittedName>
</protein>
<feature type="transmembrane region" description="Helical" evidence="7">
    <location>
        <begin position="336"/>
        <end position="353"/>
    </location>
</feature>
<dbReference type="Pfam" id="PF03006">
    <property type="entry name" value="HlyIII"/>
    <property type="match status" value="1"/>
</dbReference>
<accession>A0AAD4LMS0</accession>
<dbReference type="EMBL" id="JAKELL010000016">
    <property type="protein sequence ID" value="KAH8994060.1"/>
    <property type="molecule type" value="Genomic_DNA"/>
</dbReference>
<evidence type="ECO:0000256" key="2">
    <source>
        <dbReference type="ARBA" id="ARBA00022692"/>
    </source>
</evidence>
<feature type="transmembrane region" description="Helical" evidence="7">
    <location>
        <begin position="305"/>
        <end position="324"/>
    </location>
</feature>
<dbReference type="GO" id="GO:0016020">
    <property type="term" value="C:membrane"/>
    <property type="evidence" value="ECO:0007669"/>
    <property type="project" value="UniProtKB-SubCell"/>
</dbReference>
<dbReference type="PANTHER" id="PTHR20855">
    <property type="entry name" value="ADIPOR/PROGESTIN RECEPTOR-RELATED"/>
    <property type="match status" value="1"/>
</dbReference>
<feature type="binding site" evidence="5">
    <location>
        <position position="495"/>
    </location>
    <ligand>
        <name>Zn(2+)</name>
        <dbReference type="ChEBI" id="CHEBI:29105"/>
    </ligand>
</feature>
<feature type="region of interest" description="Disordered" evidence="6">
    <location>
        <begin position="1"/>
        <end position="20"/>
    </location>
</feature>
<evidence type="ECO:0000313" key="9">
    <source>
        <dbReference type="Proteomes" id="UP001201163"/>
    </source>
</evidence>
<dbReference type="GO" id="GO:0006882">
    <property type="term" value="P:intracellular zinc ion homeostasis"/>
    <property type="evidence" value="ECO:0007669"/>
    <property type="project" value="TreeGrafter"/>
</dbReference>
<dbReference type="PANTHER" id="PTHR20855:SF97">
    <property type="entry name" value="ADIPOR-LIKE RECEPTOR IZH3-RELATED"/>
    <property type="match status" value="1"/>
</dbReference>
<comment type="caution">
    <text evidence="8">The sequence shown here is derived from an EMBL/GenBank/DDBJ whole genome shotgun (WGS) entry which is preliminary data.</text>
</comment>
<keyword evidence="5" id="KW-0479">Metal-binding</keyword>
<dbReference type="Proteomes" id="UP001201163">
    <property type="component" value="Unassembled WGS sequence"/>
</dbReference>
<gene>
    <name evidence="8" type="ORF">EDB92DRAFT_2053326</name>
</gene>
<evidence type="ECO:0000256" key="5">
    <source>
        <dbReference type="PIRSR" id="PIRSR604254-1"/>
    </source>
</evidence>
<feature type="transmembrane region" description="Helical" evidence="7">
    <location>
        <begin position="431"/>
        <end position="453"/>
    </location>
</feature>
<keyword evidence="5" id="KW-0862">Zinc</keyword>
<proteinExistence type="predicted"/>
<organism evidence="8 9">
    <name type="scientific">Lactarius akahatsu</name>
    <dbReference type="NCBI Taxonomy" id="416441"/>
    <lineage>
        <taxon>Eukaryota</taxon>
        <taxon>Fungi</taxon>
        <taxon>Dikarya</taxon>
        <taxon>Basidiomycota</taxon>
        <taxon>Agaricomycotina</taxon>
        <taxon>Agaricomycetes</taxon>
        <taxon>Russulales</taxon>
        <taxon>Russulaceae</taxon>
        <taxon>Lactarius</taxon>
    </lineage>
</organism>
<feature type="binding site" evidence="5">
    <location>
        <position position="354"/>
    </location>
    <ligand>
        <name>Zn(2+)</name>
        <dbReference type="ChEBI" id="CHEBI:29105"/>
    </ligand>
</feature>
<feature type="transmembrane region" description="Helical" evidence="7">
    <location>
        <begin position="401"/>
        <end position="419"/>
    </location>
</feature>
<evidence type="ECO:0000313" key="8">
    <source>
        <dbReference type="EMBL" id="KAH8994060.1"/>
    </source>
</evidence>
<sequence length="529" mass="58173">MTPTTATATATSPRTKSPVARIKRRQSLIHSALAPCMTCQPPTHSLDTLDISSASATAAFASLHFHVLSCLADIEASLSQLESPLPDFDFGQAISRGELKVEEVRAWAKDGLEMLRQIKGELRSHLPDFTLDSTSVESYVSSRLHDLSDVSTLKRMTSRFPDFPRLPRPEQYLLTLSNHLKSLHSHLSSSDTLSHVAFPSFPSTVKLSELIDAMISSDRVPAVLRPRSLSQTEDALGKATAEVARAVERSVHGAKLITYGDLPTEWRNNPFVTHGYRFIPLSKWPLIIASVFALHNETLNIHTHLVPLLLWTGNVILTFLGSSLSSASAAVVDTPILAFTIFALFTLFSSVVWHTMAGCAHHKGMVLCAKIDYVGIAWLISGSVGTIVYYGFQCNTNMRRIFLLICLINGLVGTVIPFWDWFNRSENKKWRIITFLSMTILITLGPLTQLALLHSVQETAAFIRPVVPSLTSYVAGLLFYATRFPECGGSHALWHIFIVRAISLHRDALPVLKDGVLGATTGVCPLLPS</sequence>
<dbReference type="GO" id="GO:0046872">
    <property type="term" value="F:metal ion binding"/>
    <property type="evidence" value="ECO:0007669"/>
    <property type="project" value="UniProtKB-KW"/>
</dbReference>
<comment type="subcellular location">
    <subcellularLocation>
        <location evidence="1">Membrane</location>
        <topology evidence="1">Multi-pass membrane protein</topology>
    </subcellularLocation>
</comment>